<reference evidence="7" key="1">
    <citation type="journal article" date="2019" name="Int. J. Syst. Evol. Microbiol.">
        <title>The Global Catalogue of Microorganisms (GCM) 10K type strain sequencing project: providing services to taxonomists for standard genome sequencing and annotation.</title>
        <authorList>
            <consortium name="The Broad Institute Genomics Platform"/>
            <consortium name="The Broad Institute Genome Sequencing Center for Infectious Disease"/>
            <person name="Wu L."/>
            <person name="Ma J."/>
        </authorList>
    </citation>
    <scope>NUCLEOTIDE SEQUENCE [LARGE SCALE GENOMIC DNA]</scope>
    <source>
        <strain evidence="7">JCM 18657</strain>
    </source>
</reference>
<dbReference type="PANTHER" id="PTHR30055:SF234">
    <property type="entry name" value="HTH-TYPE TRANSCRIPTIONAL REGULATOR BETI"/>
    <property type="match status" value="1"/>
</dbReference>
<dbReference type="RefSeq" id="WP_170209569.1">
    <property type="nucleotide sequence ID" value="NZ_JBHTGQ010000035.1"/>
</dbReference>
<dbReference type="PROSITE" id="PS50977">
    <property type="entry name" value="HTH_TETR_2"/>
    <property type="match status" value="1"/>
</dbReference>
<gene>
    <name evidence="6" type="ORF">ACFQWB_14250</name>
</gene>
<keyword evidence="7" id="KW-1185">Reference proteome</keyword>
<dbReference type="SUPFAM" id="SSF46689">
    <property type="entry name" value="Homeodomain-like"/>
    <property type="match status" value="1"/>
</dbReference>
<dbReference type="PROSITE" id="PS01081">
    <property type="entry name" value="HTH_TETR_1"/>
    <property type="match status" value="1"/>
</dbReference>
<dbReference type="InterPro" id="IPR009057">
    <property type="entry name" value="Homeodomain-like_sf"/>
</dbReference>
<name>A0ABW2V8X2_9BACL</name>
<feature type="DNA-binding region" description="H-T-H motif" evidence="4">
    <location>
        <begin position="31"/>
        <end position="50"/>
    </location>
</feature>
<dbReference type="InterPro" id="IPR050109">
    <property type="entry name" value="HTH-type_TetR-like_transc_reg"/>
</dbReference>
<accession>A0ABW2V8X2</accession>
<keyword evidence="2 4" id="KW-0238">DNA-binding</keyword>
<evidence type="ECO:0000313" key="6">
    <source>
        <dbReference type="EMBL" id="MFC7751082.1"/>
    </source>
</evidence>
<evidence type="ECO:0000256" key="2">
    <source>
        <dbReference type="ARBA" id="ARBA00023125"/>
    </source>
</evidence>
<sequence>MPKIINHDEYRRQLLNQCFGLFAEYGYASLSMRQIAGFLGVSTGTLYHYFPNKLAMFEQLLILITEEDIAFGSRMMEISGVEDRLRAFFTHVFESEERFMRKFMILHEYIRQEKTGAVPEQHSAIQRTIGEYIRLCEQLVGDRKIGVFMLAVIHGLLIQRYINGAATSYEEQAELAVDMILRRVEEPWENHSRLQPKAP</sequence>
<keyword evidence="1" id="KW-0805">Transcription regulation</keyword>
<dbReference type="Pfam" id="PF00440">
    <property type="entry name" value="TetR_N"/>
    <property type="match status" value="1"/>
</dbReference>
<feature type="domain" description="HTH tetR-type" evidence="5">
    <location>
        <begin position="8"/>
        <end position="68"/>
    </location>
</feature>
<comment type="caution">
    <text evidence="6">The sequence shown here is derived from an EMBL/GenBank/DDBJ whole genome shotgun (WGS) entry which is preliminary data.</text>
</comment>
<dbReference type="PRINTS" id="PR00455">
    <property type="entry name" value="HTHTETR"/>
</dbReference>
<evidence type="ECO:0000256" key="3">
    <source>
        <dbReference type="ARBA" id="ARBA00023163"/>
    </source>
</evidence>
<evidence type="ECO:0000256" key="1">
    <source>
        <dbReference type="ARBA" id="ARBA00023015"/>
    </source>
</evidence>
<evidence type="ECO:0000259" key="5">
    <source>
        <dbReference type="PROSITE" id="PS50977"/>
    </source>
</evidence>
<proteinExistence type="predicted"/>
<keyword evidence="3" id="KW-0804">Transcription</keyword>
<evidence type="ECO:0000313" key="7">
    <source>
        <dbReference type="Proteomes" id="UP001596528"/>
    </source>
</evidence>
<dbReference type="EMBL" id="JBHTGQ010000035">
    <property type="protein sequence ID" value="MFC7751082.1"/>
    <property type="molecule type" value="Genomic_DNA"/>
</dbReference>
<dbReference type="InterPro" id="IPR001647">
    <property type="entry name" value="HTH_TetR"/>
</dbReference>
<dbReference type="Gene3D" id="1.10.357.10">
    <property type="entry name" value="Tetracycline Repressor, domain 2"/>
    <property type="match status" value="1"/>
</dbReference>
<dbReference type="PANTHER" id="PTHR30055">
    <property type="entry name" value="HTH-TYPE TRANSCRIPTIONAL REGULATOR RUTR"/>
    <property type="match status" value="1"/>
</dbReference>
<dbReference type="InterPro" id="IPR023772">
    <property type="entry name" value="DNA-bd_HTH_TetR-type_CS"/>
</dbReference>
<organism evidence="6 7">
    <name type="scientific">Paenibacillus thermoaerophilus</name>
    <dbReference type="NCBI Taxonomy" id="1215385"/>
    <lineage>
        <taxon>Bacteria</taxon>
        <taxon>Bacillati</taxon>
        <taxon>Bacillota</taxon>
        <taxon>Bacilli</taxon>
        <taxon>Bacillales</taxon>
        <taxon>Paenibacillaceae</taxon>
        <taxon>Paenibacillus</taxon>
    </lineage>
</organism>
<dbReference type="Proteomes" id="UP001596528">
    <property type="component" value="Unassembled WGS sequence"/>
</dbReference>
<protein>
    <submittedName>
        <fullName evidence="6">TetR/AcrR family transcriptional regulator</fullName>
    </submittedName>
</protein>
<evidence type="ECO:0000256" key="4">
    <source>
        <dbReference type="PROSITE-ProRule" id="PRU00335"/>
    </source>
</evidence>